<dbReference type="Pfam" id="PF00078">
    <property type="entry name" value="RVT_1"/>
    <property type="match status" value="1"/>
</dbReference>
<protein>
    <submittedName>
        <fullName evidence="3">Putative mitochondrial protein</fullName>
    </submittedName>
</protein>
<organism evidence="3 4">
    <name type="scientific">Vitis vinifera</name>
    <name type="common">Grape</name>
    <dbReference type="NCBI Taxonomy" id="29760"/>
    <lineage>
        <taxon>Eukaryota</taxon>
        <taxon>Viridiplantae</taxon>
        <taxon>Streptophyta</taxon>
        <taxon>Embryophyta</taxon>
        <taxon>Tracheophyta</taxon>
        <taxon>Spermatophyta</taxon>
        <taxon>Magnoliopsida</taxon>
        <taxon>eudicotyledons</taxon>
        <taxon>Gunneridae</taxon>
        <taxon>Pentapetalae</taxon>
        <taxon>rosids</taxon>
        <taxon>Vitales</taxon>
        <taxon>Vitaceae</taxon>
        <taxon>Viteae</taxon>
        <taxon>Vitis</taxon>
    </lineage>
</organism>
<reference evidence="3 4" key="1">
    <citation type="journal article" date="2018" name="PLoS Genet.">
        <title>Population sequencing reveals clonal diversity and ancestral inbreeding in the grapevine cultivar Chardonnay.</title>
        <authorList>
            <person name="Roach M.J."/>
            <person name="Johnson D.L."/>
            <person name="Bohlmann J."/>
            <person name="van Vuuren H.J."/>
            <person name="Jones S.J."/>
            <person name="Pretorius I.S."/>
            <person name="Schmidt S.A."/>
            <person name="Borneman A.R."/>
        </authorList>
    </citation>
    <scope>NUCLEOTIDE SEQUENCE [LARGE SCALE GENOMIC DNA]</scope>
    <source>
        <strain evidence="4">cv. Chardonnay</strain>
        <tissue evidence="3">Leaf</tissue>
    </source>
</reference>
<evidence type="ECO:0000256" key="1">
    <source>
        <dbReference type="SAM" id="MobiDB-lite"/>
    </source>
</evidence>
<sequence length="1078" mass="121266">MRAATAGKRGKFVAMGEKVGGEACTCGGKRGLEVKDGSRLEALLLHADGTRGQSSGSGKVTDPIQSFDGSSGRSQGLGRLTLLGLAEPSWCSKESEPAGLVPFSDPPCENGPPLFGLSSWKISEWAKTLVHPVMSRLDNRGPSMPLAVVRAQVGEACPSLVSSQSLMRGPDAGISPFWVKDGLRRLSEEEIQSEGKSKTDCALLEEDARYENVSISIELMVSDSPFSPSPIYGQTPLGEYYDLSRAGLDLTQGVTPRLCNITGSTEQEIVKYWELIEVNTDSIEESREELCLARSMPQEGRGWEEASWEESDLARFRGEEEEVSCARKRVSDYGSPMKIRLLSWNVHGANDSSKRKGATGGILICWDKRTLEVLEMEMGQFSISCRLRNVEDGNAWIFTGVYGSFSKEDREILWEELGAIRGIWDDPWCLGGDFNVTLSQRERSNQGRLTGAMRRFAQVVDELEFLDLPMQGGVFSWSEGRNNQSWAKLDQFLVTQNWLDHFSVVVQSRLPKPTSDHFPILLKGGGLRRGPSLFRSLTEGETELKREAKETFKKWVLLEETHWRQVSRELWLKEGDKNTDEPGWKADIEGLHLQSLNHNEAKVLEQPFTKEEIHSALMDMNGDKAPDPDWFTVAFWQSCWDFVKEEIVELFKEPINLLGGLYKLLAKVLANRLKKVLDKVVSADQNAFVKGKQILDVLLIANEVLHKMGFGSHWMEWIWWCISTAKFSVLVNGVPTGNFSNSRGLRQGDPLSPYLFVLSMEVLSVLLRRVVDGGFISSCSLRGRGRMEVNVSHLLFADDTIIFCEARKDHLTSLSWILAWFEATSGLKINLAKSEVIPIGEVEDIDELAVELGCRVGSLPTVYLGLPLRANHKASSMWDWVEERMRRRFALEKEILWKKVIGVKYGHKGFGWRTNEAHETFGVGVWKEILKEANWCWDNIGFKVGEGTKVNFWIDQWCGNEALSQTFPQLFALAVQRNATVNEMWDSSLGQGGWNIRFSRDSNDWELDAIGELFHMLRDLRISSKEDSMIWKGEGHGSFWIRDAYKLLATPSAITFPKKSILVDKVPTKVVFFAWEAT</sequence>
<accession>A0A438H5A3</accession>
<dbReference type="EMBL" id="QGNW01000276">
    <property type="protein sequence ID" value="RVW79734.1"/>
    <property type="molecule type" value="Genomic_DNA"/>
</dbReference>
<comment type="caution">
    <text evidence="3">The sequence shown here is derived from an EMBL/GenBank/DDBJ whole genome shotgun (WGS) entry which is preliminary data.</text>
</comment>
<evidence type="ECO:0000313" key="3">
    <source>
        <dbReference type="EMBL" id="RVW79734.1"/>
    </source>
</evidence>
<gene>
    <name evidence="3" type="primary">AtMg01250_254</name>
    <name evidence="3" type="ORF">CK203_042351</name>
</gene>
<dbReference type="InterPro" id="IPR000477">
    <property type="entry name" value="RT_dom"/>
</dbReference>
<feature type="compositionally biased region" description="Polar residues" evidence="1">
    <location>
        <begin position="51"/>
        <end position="68"/>
    </location>
</feature>
<dbReference type="Proteomes" id="UP000288805">
    <property type="component" value="Unassembled WGS sequence"/>
</dbReference>
<dbReference type="PANTHER" id="PTHR46890:SF50">
    <property type="entry name" value="RNA-DIRECTED DNA POLYMERASE, EUKARYOTA, REVERSE TRANSCRIPTASE ZINC-BINDING DOMAIN PROTEIN-RELATED"/>
    <property type="match status" value="1"/>
</dbReference>
<dbReference type="CDD" id="cd01650">
    <property type="entry name" value="RT_nLTR_like"/>
    <property type="match status" value="1"/>
</dbReference>
<dbReference type="InterPro" id="IPR036691">
    <property type="entry name" value="Endo/exonu/phosph_ase_sf"/>
</dbReference>
<feature type="region of interest" description="Disordered" evidence="1">
    <location>
        <begin position="47"/>
        <end position="73"/>
    </location>
</feature>
<proteinExistence type="predicted"/>
<dbReference type="InterPro" id="IPR043502">
    <property type="entry name" value="DNA/RNA_pol_sf"/>
</dbReference>
<name>A0A438H5A3_VITVI</name>
<evidence type="ECO:0000259" key="2">
    <source>
        <dbReference type="Pfam" id="PF00078"/>
    </source>
</evidence>
<dbReference type="SUPFAM" id="SSF56219">
    <property type="entry name" value="DNase I-like"/>
    <property type="match status" value="1"/>
</dbReference>
<dbReference type="AlphaFoldDB" id="A0A438H5A3"/>
<dbReference type="SUPFAM" id="SSF56672">
    <property type="entry name" value="DNA/RNA polymerases"/>
    <property type="match status" value="1"/>
</dbReference>
<dbReference type="InterPro" id="IPR052343">
    <property type="entry name" value="Retrotransposon-Effector_Assoc"/>
</dbReference>
<evidence type="ECO:0000313" key="4">
    <source>
        <dbReference type="Proteomes" id="UP000288805"/>
    </source>
</evidence>
<dbReference type="PANTHER" id="PTHR46890">
    <property type="entry name" value="NON-LTR RETROLELEMENT REVERSE TRANSCRIPTASE-LIKE PROTEIN-RELATED"/>
    <property type="match status" value="1"/>
</dbReference>
<feature type="domain" description="Reverse transcriptase" evidence="2">
    <location>
        <begin position="654"/>
        <end position="864"/>
    </location>
</feature>
<dbReference type="Gene3D" id="3.60.10.10">
    <property type="entry name" value="Endonuclease/exonuclease/phosphatase"/>
    <property type="match status" value="1"/>
</dbReference>